<accession>A0A9D2IH39</accession>
<dbReference type="Pfam" id="PF09719">
    <property type="entry name" value="C_GCAxxG_C_C"/>
    <property type="match status" value="1"/>
</dbReference>
<dbReference type="NCBIfam" id="TIGR01909">
    <property type="entry name" value="C_GCAxxG_C_C"/>
    <property type="match status" value="1"/>
</dbReference>
<evidence type="ECO:0000313" key="1">
    <source>
        <dbReference type="EMBL" id="HIZ08351.1"/>
    </source>
</evidence>
<organism evidence="1 2">
    <name type="scientific">Candidatus Eubacterium avistercoris</name>
    <dbReference type="NCBI Taxonomy" id="2838567"/>
    <lineage>
        <taxon>Bacteria</taxon>
        <taxon>Bacillati</taxon>
        <taxon>Bacillota</taxon>
        <taxon>Clostridia</taxon>
        <taxon>Eubacteriales</taxon>
        <taxon>Eubacteriaceae</taxon>
        <taxon>Eubacterium</taxon>
    </lineage>
</organism>
<sequence length="149" mass="16371">MEERIKRAMENHKKGYSCSQAVACAYCDLLGIDESLLFKMSEGFGLGMGAMDTCGAVTGMFMVAGLANSSGDLEHCNTKPSTMKLVGELRKAFVQKNQSVVCRELKGVDTKKPLRSCDGCIEDAIRIAGEMIFPKECKAENMRKDEEKK</sequence>
<dbReference type="InterPro" id="IPR010181">
    <property type="entry name" value="CGCAxxGCC_motif"/>
</dbReference>
<protein>
    <submittedName>
        <fullName evidence="1">C-GCAxxG-C-C family protein</fullName>
    </submittedName>
</protein>
<gene>
    <name evidence="1" type="ORF">IAA08_10520</name>
</gene>
<dbReference type="AlphaFoldDB" id="A0A9D2IH39"/>
<comment type="caution">
    <text evidence="1">The sequence shown here is derived from an EMBL/GenBank/DDBJ whole genome shotgun (WGS) entry which is preliminary data.</text>
</comment>
<reference evidence="1" key="1">
    <citation type="journal article" date="2021" name="PeerJ">
        <title>Extensive microbial diversity within the chicken gut microbiome revealed by metagenomics and culture.</title>
        <authorList>
            <person name="Gilroy R."/>
            <person name="Ravi A."/>
            <person name="Getino M."/>
            <person name="Pursley I."/>
            <person name="Horton D.L."/>
            <person name="Alikhan N.F."/>
            <person name="Baker D."/>
            <person name="Gharbi K."/>
            <person name="Hall N."/>
            <person name="Watson M."/>
            <person name="Adriaenssens E.M."/>
            <person name="Foster-Nyarko E."/>
            <person name="Jarju S."/>
            <person name="Secka A."/>
            <person name="Antonio M."/>
            <person name="Oren A."/>
            <person name="Chaudhuri R.R."/>
            <person name="La Ragione R."/>
            <person name="Hildebrand F."/>
            <person name="Pallen M.J."/>
        </authorList>
    </citation>
    <scope>NUCLEOTIDE SEQUENCE</scope>
    <source>
        <strain evidence="1">CHK192-9172</strain>
    </source>
</reference>
<proteinExistence type="predicted"/>
<dbReference type="Proteomes" id="UP000824024">
    <property type="component" value="Unassembled WGS sequence"/>
</dbReference>
<dbReference type="EMBL" id="DXCH01000284">
    <property type="protein sequence ID" value="HIZ08351.1"/>
    <property type="molecule type" value="Genomic_DNA"/>
</dbReference>
<reference evidence="1" key="2">
    <citation type="submission" date="2021-04" db="EMBL/GenBank/DDBJ databases">
        <authorList>
            <person name="Gilroy R."/>
        </authorList>
    </citation>
    <scope>NUCLEOTIDE SEQUENCE</scope>
    <source>
        <strain evidence="1">CHK192-9172</strain>
    </source>
</reference>
<evidence type="ECO:0000313" key="2">
    <source>
        <dbReference type="Proteomes" id="UP000824024"/>
    </source>
</evidence>
<name>A0A9D2IH39_9FIRM</name>